<comment type="caution">
    <text evidence="2">The sequence shown here is derived from an EMBL/GenBank/DDBJ whole genome shotgun (WGS) entry which is preliminary data.</text>
</comment>
<reference evidence="2" key="1">
    <citation type="submission" date="2022-08" db="EMBL/GenBank/DDBJ databases">
        <authorList>
            <consortium name="DOE Joint Genome Institute"/>
            <person name="Min B."/>
            <person name="Riley R."/>
            <person name="Sierra-Patev S."/>
            <person name="Naranjo-Ortiz M."/>
            <person name="Looney B."/>
            <person name="Konkel Z."/>
            <person name="Slot J.C."/>
            <person name="Sakamoto Y."/>
            <person name="Steenwyk J.L."/>
            <person name="Rokas A."/>
            <person name="Carro J."/>
            <person name="Camarero S."/>
            <person name="Ferreira P."/>
            <person name="Molpeceres G."/>
            <person name="Ruiz-Duenas F.J."/>
            <person name="Serrano A."/>
            <person name="Henrissat B."/>
            <person name="Drula E."/>
            <person name="Hughes K.W."/>
            <person name="Mata J.L."/>
            <person name="Ishikawa N.K."/>
            <person name="Vargas-Isla R."/>
            <person name="Ushijima S."/>
            <person name="Smith C.A."/>
            <person name="Ahrendt S."/>
            <person name="Andreopoulos W."/>
            <person name="He G."/>
            <person name="Labutti K."/>
            <person name="Lipzen A."/>
            <person name="Ng V."/>
            <person name="Sandor L."/>
            <person name="Barry K."/>
            <person name="Martinez A.T."/>
            <person name="Xiao Y."/>
            <person name="Gibbons J.G."/>
            <person name="Terashima K."/>
            <person name="Hibbett D.S."/>
            <person name="Grigoriev I.V."/>
        </authorList>
    </citation>
    <scope>NUCLEOTIDE SEQUENCE</scope>
    <source>
        <strain evidence="2">TFB9207</strain>
    </source>
</reference>
<evidence type="ECO:0008006" key="4">
    <source>
        <dbReference type="Google" id="ProtNLM"/>
    </source>
</evidence>
<feature type="chain" id="PRO_5041339635" description="DUF4136 domain-containing protein" evidence="1">
    <location>
        <begin position="41"/>
        <end position="170"/>
    </location>
</feature>
<sequence>MMFSESNFLNLARSRSGLKSKTHEVATVLLILALASLACAGPIQAHNAEVPKELHHPYLNLDYRIDFSDKGSVRPERKSLVKKVLDLSGLKYHSEDDLATVDKEYTYYEAVDPETGEIVLEGRAWGQTSSTAWGILHKPGYANDVVFEVTDGSATEEMKERLKDYLRSLH</sequence>
<accession>A0AA38NXP7</accession>
<keyword evidence="1" id="KW-0732">Signal</keyword>
<dbReference type="EMBL" id="MU806926">
    <property type="protein sequence ID" value="KAJ3832537.1"/>
    <property type="molecule type" value="Genomic_DNA"/>
</dbReference>
<feature type="signal peptide" evidence="1">
    <location>
        <begin position="1"/>
        <end position="40"/>
    </location>
</feature>
<name>A0AA38NXP7_9AGAR</name>
<keyword evidence="3" id="KW-1185">Reference proteome</keyword>
<gene>
    <name evidence="2" type="ORF">F5878DRAFT_634879</name>
</gene>
<dbReference type="Proteomes" id="UP001163846">
    <property type="component" value="Unassembled WGS sequence"/>
</dbReference>
<organism evidence="2 3">
    <name type="scientific">Lentinula raphanica</name>
    <dbReference type="NCBI Taxonomy" id="153919"/>
    <lineage>
        <taxon>Eukaryota</taxon>
        <taxon>Fungi</taxon>
        <taxon>Dikarya</taxon>
        <taxon>Basidiomycota</taxon>
        <taxon>Agaricomycotina</taxon>
        <taxon>Agaricomycetes</taxon>
        <taxon>Agaricomycetidae</taxon>
        <taxon>Agaricales</taxon>
        <taxon>Marasmiineae</taxon>
        <taxon>Omphalotaceae</taxon>
        <taxon>Lentinula</taxon>
    </lineage>
</organism>
<proteinExistence type="predicted"/>
<dbReference type="AlphaFoldDB" id="A0AA38NXP7"/>
<evidence type="ECO:0000313" key="3">
    <source>
        <dbReference type="Proteomes" id="UP001163846"/>
    </source>
</evidence>
<evidence type="ECO:0000256" key="1">
    <source>
        <dbReference type="SAM" id="SignalP"/>
    </source>
</evidence>
<protein>
    <recommendedName>
        <fullName evidence="4">DUF4136 domain-containing protein</fullName>
    </recommendedName>
</protein>
<evidence type="ECO:0000313" key="2">
    <source>
        <dbReference type="EMBL" id="KAJ3832537.1"/>
    </source>
</evidence>